<protein>
    <submittedName>
        <fullName evidence="1">Uncharacterized protein</fullName>
    </submittedName>
</protein>
<gene>
    <name evidence="1" type="ORF">E2C01_039451</name>
</gene>
<evidence type="ECO:0000313" key="1">
    <source>
        <dbReference type="EMBL" id="MPC45745.1"/>
    </source>
</evidence>
<dbReference type="AlphaFoldDB" id="A0A5B7FJR8"/>
<dbReference type="Proteomes" id="UP000324222">
    <property type="component" value="Unassembled WGS sequence"/>
</dbReference>
<sequence length="122" mass="13748">MNNNAALGPGMCCVWRVFFKSSKLRRATLQPNFFSDRHISPLMSPPLKLKTPDSPQSPKFAGAGRLFWAGFCDGIPREHSLRTGNSGWQSHISANSDFIFTRGRRGPCTGFVYMRDKIVKKR</sequence>
<dbReference type="EMBL" id="VSRR010006873">
    <property type="protein sequence ID" value="MPC45745.1"/>
    <property type="molecule type" value="Genomic_DNA"/>
</dbReference>
<keyword evidence="2" id="KW-1185">Reference proteome</keyword>
<evidence type="ECO:0000313" key="2">
    <source>
        <dbReference type="Proteomes" id="UP000324222"/>
    </source>
</evidence>
<proteinExistence type="predicted"/>
<accession>A0A5B7FJR8</accession>
<organism evidence="1 2">
    <name type="scientific">Portunus trituberculatus</name>
    <name type="common">Swimming crab</name>
    <name type="synonym">Neptunus trituberculatus</name>
    <dbReference type="NCBI Taxonomy" id="210409"/>
    <lineage>
        <taxon>Eukaryota</taxon>
        <taxon>Metazoa</taxon>
        <taxon>Ecdysozoa</taxon>
        <taxon>Arthropoda</taxon>
        <taxon>Crustacea</taxon>
        <taxon>Multicrustacea</taxon>
        <taxon>Malacostraca</taxon>
        <taxon>Eumalacostraca</taxon>
        <taxon>Eucarida</taxon>
        <taxon>Decapoda</taxon>
        <taxon>Pleocyemata</taxon>
        <taxon>Brachyura</taxon>
        <taxon>Eubrachyura</taxon>
        <taxon>Portunoidea</taxon>
        <taxon>Portunidae</taxon>
        <taxon>Portuninae</taxon>
        <taxon>Portunus</taxon>
    </lineage>
</organism>
<name>A0A5B7FJR8_PORTR</name>
<reference evidence="1 2" key="1">
    <citation type="submission" date="2019-05" db="EMBL/GenBank/DDBJ databases">
        <title>Another draft genome of Portunus trituberculatus and its Hox gene families provides insights of decapod evolution.</title>
        <authorList>
            <person name="Jeong J.-H."/>
            <person name="Song I."/>
            <person name="Kim S."/>
            <person name="Choi T."/>
            <person name="Kim D."/>
            <person name="Ryu S."/>
            <person name="Kim W."/>
        </authorList>
    </citation>
    <scope>NUCLEOTIDE SEQUENCE [LARGE SCALE GENOMIC DNA]</scope>
    <source>
        <tissue evidence="1">Muscle</tissue>
    </source>
</reference>
<comment type="caution">
    <text evidence="1">The sequence shown here is derived from an EMBL/GenBank/DDBJ whole genome shotgun (WGS) entry which is preliminary data.</text>
</comment>